<proteinExistence type="predicted"/>
<dbReference type="GO" id="GO:0002143">
    <property type="term" value="P:tRNA wobble position uridine thiolation"/>
    <property type="evidence" value="ECO:0007669"/>
    <property type="project" value="TreeGrafter"/>
</dbReference>
<reference evidence="4" key="1">
    <citation type="submission" date="2018-11" db="EMBL/GenBank/DDBJ databases">
        <authorList>
            <consortium name="Pathogen Informatics"/>
        </authorList>
    </citation>
    <scope>NUCLEOTIDE SEQUENCE</scope>
</reference>
<dbReference type="InterPro" id="IPR011063">
    <property type="entry name" value="TilS/TtcA_N"/>
</dbReference>
<dbReference type="GO" id="GO:0002144">
    <property type="term" value="C:cytosolic tRNA wobble base thiouridylase complex"/>
    <property type="evidence" value="ECO:0007669"/>
    <property type="project" value="TreeGrafter"/>
</dbReference>
<dbReference type="AlphaFoldDB" id="A0A448XAV0"/>
<dbReference type="Proteomes" id="UP000784294">
    <property type="component" value="Unassembled WGS sequence"/>
</dbReference>
<dbReference type="EMBL" id="CAAALY010133539">
    <property type="protein sequence ID" value="VEL32370.1"/>
    <property type="molecule type" value="Genomic_DNA"/>
</dbReference>
<keyword evidence="2" id="KW-1133">Transmembrane helix</keyword>
<evidence type="ECO:0000256" key="1">
    <source>
        <dbReference type="ARBA" id="ARBA00022679"/>
    </source>
</evidence>
<dbReference type="OrthoDB" id="198857at2759"/>
<keyword evidence="2" id="KW-0472">Membrane</keyword>
<name>A0A448XAV0_9PLAT</name>
<comment type="caution">
    <text evidence="4">The sequence shown here is derived from an EMBL/GenBank/DDBJ whole genome shotgun (WGS) entry which is preliminary data.</text>
</comment>
<evidence type="ECO:0000256" key="2">
    <source>
        <dbReference type="SAM" id="Phobius"/>
    </source>
</evidence>
<dbReference type="SUPFAM" id="SSF52402">
    <property type="entry name" value="Adenine nucleotide alpha hydrolases-like"/>
    <property type="match status" value="1"/>
</dbReference>
<gene>
    <name evidence="4" type="ORF">PXEA_LOCUS25810</name>
</gene>
<feature type="transmembrane region" description="Helical" evidence="2">
    <location>
        <begin position="59"/>
        <end position="76"/>
    </location>
</feature>
<dbReference type="PANTHER" id="PTHR11807:SF12">
    <property type="entry name" value="CYTOPLASMIC TRNA 2-THIOLATION PROTEIN 1"/>
    <property type="match status" value="1"/>
</dbReference>
<dbReference type="GO" id="GO:0016740">
    <property type="term" value="F:transferase activity"/>
    <property type="evidence" value="ECO:0007669"/>
    <property type="project" value="UniProtKB-KW"/>
</dbReference>
<dbReference type="InterPro" id="IPR014729">
    <property type="entry name" value="Rossmann-like_a/b/a_fold"/>
</dbReference>
<feature type="domain" description="tRNA(Ile)-lysidine/2-thiocytidine synthase N-terminal" evidence="3">
    <location>
        <begin position="75"/>
        <end position="161"/>
    </location>
</feature>
<accession>A0A448XAV0</accession>
<dbReference type="GO" id="GO:0005739">
    <property type="term" value="C:mitochondrion"/>
    <property type="evidence" value="ECO:0007669"/>
    <property type="project" value="TreeGrafter"/>
</dbReference>
<keyword evidence="5" id="KW-1185">Reference proteome</keyword>
<evidence type="ECO:0000313" key="4">
    <source>
        <dbReference type="EMBL" id="VEL32370.1"/>
    </source>
</evidence>
<dbReference type="PANTHER" id="PTHR11807">
    <property type="entry name" value="ATPASES OF THE PP SUPERFAMILY-RELATED"/>
    <property type="match status" value="1"/>
</dbReference>
<organism evidence="4 5">
    <name type="scientific">Protopolystoma xenopodis</name>
    <dbReference type="NCBI Taxonomy" id="117903"/>
    <lineage>
        <taxon>Eukaryota</taxon>
        <taxon>Metazoa</taxon>
        <taxon>Spiralia</taxon>
        <taxon>Lophotrochozoa</taxon>
        <taxon>Platyhelminthes</taxon>
        <taxon>Monogenea</taxon>
        <taxon>Polyopisthocotylea</taxon>
        <taxon>Polystomatidea</taxon>
        <taxon>Polystomatidae</taxon>
        <taxon>Protopolystoma</taxon>
    </lineage>
</organism>
<evidence type="ECO:0000313" key="5">
    <source>
        <dbReference type="Proteomes" id="UP000784294"/>
    </source>
</evidence>
<keyword evidence="2" id="KW-0812">Transmembrane</keyword>
<dbReference type="InterPro" id="IPR035107">
    <property type="entry name" value="tRNA_thiolation_TtcA_Ctu1"/>
</dbReference>
<dbReference type="Pfam" id="PF01171">
    <property type="entry name" value="ATP_bind_3"/>
    <property type="match status" value="1"/>
</dbReference>
<dbReference type="GO" id="GO:0000049">
    <property type="term" value="F:tRNA binding"/>
    <property type="evidence" value="ECO:0007669"/>
    <property type="project" value="TreeGrafter"/>
</dbReference>
<keyword evidence="1" id="KW-0808">Transferase</keyword>
<dbReference type="PIRSF" id="PIRSF004976">
    <property type="entry name" value="ATPase_YdaO"/>
    <property type="match status" value="1"/>
</dbReference>
<dbReference type="Gene3D" id="3.40.50.620">
    <property type="entry name" value="HUPs"/>
    <property type="match status" value="1"/>
</dbReference>
<feature type="non-terminal residue" evidence="4">
    <location>
        <position position="208"/>
    </location>
</feature>
<evidence type="ECO:0000259" key="3">
    <source>
        <dbReference type="Pfam" id="PF01171"/>
    </source>
</evidence>
<sequence>MNERHNYGAKLILLSIDEGISGYRNDSLEVFHFSFQVLDGSVRMVNGRYRQKNWDEKKLYICLGLLILGTFCGVFRRQALERGAILLGANKICTGHNADDTAETVLMNTLRGDIGRLQRCTSVITASDGLIMRFKPFKYAYEKEIVMYARTRKLDYFSTECTYAPHAYRGYARVFLKNLEKVRPRAILDIISSAENLSVKQNTKMPVQ</sequence>
<protein>
    <recommendedName>
        <fullName evidence="3">tRNA(Ile)-lysidine/2-thiocytidine synthase N-terminal domain-containing protein</fullName>
    </recommendedName>
</protein>